<accession>A0A6M0Q9K7</accession>
<organism evidence="1 2">
    <name type="scientific">Bacillus mesophilus</name>
    <dbReference type="NCBI Taxonomy" id="1808955"/>
    <lineage>
        <taxon>Bacteria</taxon>
        <taxon>Bacillati</taxon>
        <taxon>Bacillota</taxon>
        <taxon>Bacilli</taxon>
        <taxon>Bacillales</taxon>
        <taxon>Bacillaceae</taxon>
        <taxon>Bacillus</taxon>
    </lineage>
</organism>
<protein>
    <submittedName>
        <fullName evidence="1">YuzF family protein</fullName>
    </submittedName>
</protein>
<dbReference type="EMBL" id="JAAIWM010000005">
    <property type="protein sequence ID" value="NEY73034.1"/>
    <property type="molecule type" value="Genomic_DNA"/>
</dbReference>
<sequence length="79" mass="8721">MNQPMPMTGPEEIVVSEPYVFSAVSTLIGSPVVIETTRGRISGMLMDGKPDPLIIKVGDSTFFVRLCEVVWIMPDPLKR</sequence>
<dbReference type="InterPro" id="IPR020139">
    <property type="entry name" value="DUF2642"/>
</dbReference>
<dbReference type="Pfam" id="PF10842">
    <property type="entry name" value="DUF2642"/>
    <property type="match status" value="1"/>
</dbReference>
<evidence type="ECO:0000313" key="2">
    <source>
        <dbReference type="Proteomes" id="UP000481043"/>
    </source>
</evidence>
<evidence type="ECO:0000313" key="1">
    <source>
        <dbReference type="EMBL" id="NEY73034.1"/>
    </source>
</evidence>
<dbReference type="AlphaFoldDB" id="A0A6M0Q9K7"/>
<keyword evidence="2" id="KW-1185">Reference proteome</keyword>
<name>A0A6M0Q9K7_9BACI</name>
<proteinExistence type="predicted"/>
<reference evidence="1 2" key="1">
    <citation type="submission" date="2020-02" db="EMBL/GenBank/DDBJ databases">
        <title>Bacillus aquiflavi sp. nov., isolated from yellow water of strong flavor Chinese baijiu in Yibin region of China.</title>
        <authorList>
            <person name="Xie J."/>
        </authorList>
    </citation>
    <scope>NUCLEOTIDE SEQUENCE [LARGE SCALE GENOMIC DNA]</scope>
    <source>
        <strain evidence="1 2">SA4</strain>
    </source>
</reference>
<comment type="caution">
    <text evidence="1">The sequence shown here is derived from an EMBL/GenBank/DDBJ whole genome shotgun (WGS) entry which is preliminary data.</text>
</comment>
<dbReference type="Proteomes" id="UP000481043">
    <property type="component" value="Unassembled WGS sequence"/>
</dbReference>
<gene>
    <name evidence="1" type="ORF">G4D63_14950</name>
</gene>